<dbReference type="SUPFAM" id="SSF52374">
    <property type="entry name" value="Nucleotidylyl transferase"/>
    <property type="match status" value="1"/>
</dbReference>
<evidence type="ECO:0000256" key="1">
    <source>
        <dbReference type="ARBA" id="ARBA00002324"/>
    </source>
</evidence>
<feature type="domain" description="Cytidyltransferase-like" evidence="11">
    <location>
        <begin position="26"/>
        <end position="182"/>
    </location>
</feature>
<sequence length="210" mass="23503">MAGSVITQAQTKVEFDFTGAKKKVGILGGTFNPPHIGHLVIAEQVANVLGLDLVMFMPNATPPHIDPKGAIAAKHRARMVQAAIAGNSHFDIELLEVQRGGKSYTFNTMLQLRLEHPNYEYYFIIGADEVNYLPKWYRIDELVKLVNFVGVNRPGQKIRTNYPVTFVDVVDVDISSTDIRRRLAQGKSIRYLVPDPVAAYIFEEGLYLND</sequence>
<keyword evidence="7 10" id="KW-0067">ATP-binding</keyword>
<dbReference type="EMBL" id="SDGZ01000010">
    <property type="protein sequence ID" value="TYC50176.1"/>
    <property type="molecule type" value="Genomic_DNA"/>
</dbReference>
<evidence type="ECO:0000256" key="4">
    <source>
        <dbReference type="ARBA" id="ARBA00022679"/>
    </source>
</evidence>
<dbReference type="Pfam" id="PF01467">
    <property type="entry name" value="CTP_transf_like"/>
    <property type="match status" value="1"/>
</dbReference>
<keyword evidence="6 10" id="KW-0547">Nucleotide-binding</keyword>
<evidence type="ECO:0000259" key="11">
    <source>
        <dbReference type="Pfam" id="PF01467"/>
    </source>
</evidence>
<dbReference type="GO" id="GO:0009435">
    <property type="term" value="P:NAD+ biosynthetic process"/>
    <property type="evidence" value="ECO:0007669"/>
    <property type="project" value="UniProtKB-UniRule"/>
</dbReference>
<comment type="function">
    <text evidence="1 10">Catalyzes the reversible adenylation of nicotinate mononucleotide (NaMN) to nicotinic acid adenine dinucleotide (NaAD).</text>
</comment>
<comment type="similarity">
    <text evidence="10">Belongs to the NadD family.</text>
</comment>
<dbReference type="CDD" id="cd02165">
    <property type="entry name" value="NMNAT"/>
    <property type="match status" value="1"/>
</dbReference>
<dbReference type="GO" id="GO:0005524">
    <property type="term" value="F:ATP binding"/>
    <property type="evidence" value="ECO:0007669"/>
    <property type="project" value="UniProtKB-KW"/>
</dbReference>
<evidence type="ECO:0000313" key="12">
    <source>
        <dbReference type="EMBL" id="TYC50176.1"/>
    </source>
</evidence>
<dbReference type="NCBIfam" id="TIGR00482">
    <property type="entry name" value="nicotinate (nicotinamide) nucleotide adenylyltransferase"/>
    <property type="match status" value="1"/>
</dbReference>
<reference evidence="12 13" key="1">
    <citation type="submission" date="2019-01" db="EMBL/GenBank/DDBJ databases">
        <title>Weissella sp. nov., a novel lactic acid bacterium isolated from animal feces.</title>
        <authorList>
            <person name="Wang L.-T."/>
        </authorList>
    </citation>
    <scope>NUCLEOTIDE SEQUENCE [LARGE SCALE GENOMIC DNA]</scope>
    <source>
        <strain evidence="12 13">8H-2</strain>
    </source>
</reference>
<dbReference type="NCBIfam" id="TIGR00125">
    <property type="entry name" value="cyt_tran_rel"/>
    <property type="match status" value="1"/>
</dbReference>
<comment type="catalytic activity">
    <reaction evidence="9 10">
        <text>nicotinate beta-D-ribonucleotide + ATP + H(+) = deamido-NAD(+) + diphosphate</text>
        <dbReference type="Rhea" id="RHEA:22860"/>
        <dbReference type="ChEBI" id="CHEBI:15378"/>
        <dbReference type="ChEBI" id="CHEBI:30616"/>
        <dbReference type="ChEBI" id="CHEBI:33019"/>
        <dbReference type="ChEBI" id="CHEBI:57502"/>
        <dbReference type="ChEBI" id="CHEBI:58437"/>
        <dbReference type="EC" id="2.7.7.18"/>
    </reaction>
</comment>
<organism evidence="12 13">
    <name type="scientific">Weissella muntiaci</name>
    <dbReference type="NCBI Taxonomy" id="2508881"/>
    <lineage>
        <taxon>Bacteria</taxon>
        <taxon>Bacillati</taxon>
        <taxon>Bacillota</taxon>
        <taxon>Bacilli</taxon>
        <taxon>Lactobacillales</taxon>
        <taxon>Lactobacillaceae</taxon>
        <taxon>Weissella</taxon>
    </lineage>
</organism>
<evidence type="ECO:0000256" key="9">
    <source>
        <dbReference type="ARBA" id="ARBA00048721"/>
    </source>
</evidence>
<dbReference type="InterPro" id="IPR014729">
    <property type="entry name" value="Rossmann-like_a/b/a_fold"/>
</dbReference>
<evidence type="ECO:0000256" key="6">
    <source>
        <dbReference type="ARBA" id="ARBA00022741"/>
    </source>
</evidence>
<dbReference type="NCBIfam" id="NF000841">
    <property type="entry name" value="PRK00071.1-4"/>
    <property type="match status" value="1"/>
</dbReference>
<gene>
    <name evidence="10" type="primary">nadD</name>
    <name evidence="12" type="ORF">ESZ50_03745</name>
</gene>
<protein>
    <recommendedName>
        <fullName evidence="10">Probable nicotinate-nucleotide adenylyltransferase</fullName>
        <ecNumber evidence="10">2.7.7.18</ecNumber>
    </recommendedName>
    <alternativeName>
        <fullName evidence="10">Deamido-NAD(+) diphosphorylase</fullName>
    </alternativeName>
    <alternativeName>
        <fullName evidence="10">Deamido-NAD(+) pyrophosphorylase</fullName>
    </alternativeName>
    <alternativeName>
        <fullName evidence="10">Nicotinate mononucleotide adenylyltransferase</fullName>
        <shortName evidence="10">NaMN adenylyltransferase</shortName>
    </alternativeName>
</protein>
<keyword evidence="3 10" id="KW-0662">Pyridine nucleotide biosynthesis</keyword>
<dbReference type="GO" id="GO:0004515">
    <property type="term" value="F:nicotinate-nucleotide adenylyltransferase activity"/>
    <property type="evidence" value="ECO:0007669"/>
    <property type="project" value="UniProtKB-UniRule"/>
</dbReference>
<dbReference type="EC" id="2.7.7.18" evidence="10"/>
<dbReference type="HAMAP" id="MF_00244">
    <property type="entry name" value="NaMN_adenylyltr"/>
    <property type="match status" value="1"/>
</dbReference>
<keyword evidence="13" id="KW-1185">Reference proteome</keyword>
<evidence type="ECO:0000256" key="8">
    <source>
        <dbReference type="ARBA" id="ARBA00023027"/>
    </source>
</evidence>
<evidence type="ECO:0000256" key="7">
    <source>
        <dbReference type="ARBA" id="ARBA00022840"/>
    </source>
</evidence>
<keyword evidence="8 10" id="KW-0520">NAD</keyword>
<evidence type="ECO:0000313" key="13">
    <source>
        <dbReference type="Proteomes" id="UP000371977"/>
    </source>
</evidence>
<dbReference type="AlphaFoldDB" id="A0A6C2C975"/>
<comment type="caution">
    <text evidence="12">The sequence shown here is derived from an EMBL/GenBank/DDBJ whole genome shotgun (WGS) entry which is preliminary data.</text>
</comment>
<dbReference type="RefSeq" id="WP_148622258.1">
    <property type="nucleotide sequence ID" value="NZ_SDGZ01000010.1"/>
</dbReference>
<evidence type="ECO:0000256" key="10">
    <source>
        <dbReference type="HAMAP-Rule" id="MF_00244"/>
    </source>
</evidence>
<dbReference type="InterPro" id="IPR004821">
    <property type="entry name" value="Cyt_trans-like"/>
</dbReference>
<evidence type="ECO:0000256" key="3">
    <source>
        <dbReference type="ARBA" id="ARBA00022642"/>
    </source>
</evidence>
<evidence type="ECO:0000256" key="2">
    <source>
        <dbReference type="ARBA" id="ARBA00005019"/>
    </source>
</evidence>
<dbReference type="Proteomes" id="UP000371977">
    <property type="component" value="Unassembled WGS sequence"/>
</dbReference>
<dbReference type="OrthoDB" id="5295945at2"/>
<proteinExistence type="inferred from homology"/>
<dbReference type="PANTHER" id="PTHR39321:SF3">
    <property type="entry name" value="PHOSPHOPANTETHEINE ADENYLYLTRANSFERASE"/>
    <property type="match status" value="1"/>
</dbReference>
<dbReference type="PANTHER" id="PTHR39321">
    <property type="entry name" value="NICOTINATE-NUCLEOTIDE ADENYLYLTRANSFERASE-RELATED"/>
    <property type="match status" value="1"/>
</dbReference>
<dbReference type="NCBIfam" id="NF000840">
    <property type="entry name" value="PRK00071.1-3"/>
    <property type="match status" value="1"/>
</dbReference>
<dbReference type="Gene3D" id="3.40.50.620">
    <property type="entry name" value="HUPs"/>
    <property type="match status" value="1"/>
</dbReference>
<accession>A0A6C2C975</accession>
<name>A0A6C2C975_9LACO</name>
<dbReference type="InterPro" id="IPR005248">
    <property type="entry name" value="NadD/NMNAT"/>
</dbReference>
<evidence type="ECO:0000256" key="5">
    <source>
        <dbReference type="ARBA" id="ARBA00022695"/>
    </source>
</evidence>
<dbReference type="UniPathway" id="UPA00253">
    <property type="reaction ID" value="UER00332"/>
</dbReference>
<keyword evidence="5 10" id="KW-0548">Nucleotidyltransferase</keyword>
<comment type="pathway">
    <text evidence="2 10">Cofactor biosynthesis; NAD(+) biosynthesis; deamido-NAD(+) from nicotinate D-ribonucleotide: step 1/1.</text>
</comment>
<keyword evidence="4 10" id="KW-0808">Transferase</keyword>